<protein>
    <submittedName>
        <fullName evidence="13">Asparagine-rich zinc finger protein AZF1</fullName>
    </submittedName>
</protein>
<keyword evidence="7" id="KW-0805">Transcription regulation</keyword>
<keyword evidence="10" id="KW-0539">Nucleus</keyword>
<dbReference type="FunFam" id="3.30.160.60:FF:000075">
    <property type="entry name" value="Putative zinc finger protein 536"/>
    <property type="match status" value="1"/>
</dbReference>
<evidence type="ECO:0000256" key="11">
    <source>
        <dbReference type="PROSITE-ProRule" id="PRU00042"/>
    </source>
</evidence>
<sequence>MSRKHFSVKQLTCFYCAKEFTHKNNLRSHLRVHTGEKPFKCEFCQQCFKHNQSLKYHIFTN</sequence>
<evidence type="ECO:0000256" key="2">
    <source>
        <dbReference type="ARBA" id="ARBA00006991"/>
    </source>
</evidence>
<dbReference type="SUPFAM" id="SSF57667">
    <property type="entry name" value="beta-beta-alpha zinc fingers"/>
    <property type="match status" value="1"/>
</dbReference>
<keyword evidence="4" id="KW-0677">Repeat</keyword>
<dbReference type="InterPro" id="IPR036236">
    <property type="entry name" value="Znf_C2H2_sf"/>
</dbReference>
<dbReference type="GO" id="GO:0003677">
    <property type="term" value="F:DNA binding"/>
    <property type="evidence" value="ECO:0007669"/>
    <property type="project" value="UniProtKB-KW"/>
</dbReference>
<dbReference type="PANTHER" id="PTHR16515:SF49">
    <property type="entry name" value="GASTRULA ZINC FINGER PROTEIN XLCGF49.1-LIKE-RELATED"/>
    <property type="match status" value="1"/>
</dbReference>
<evidence type="ECO:0000256" key="8">
    <source>
        <dbReference type="ARBA" id="ARBA00023125"/>
    </source>
</evidence>
<comment type="subcellular location">
    <subcellularLocation>
        <location evidence="1">Nucleus</location>
    </subcellularLocation>
</comment>
<evidence type="ECO:0000256" key="9">
    <source>
        <dbReference type="ARBA" id="ARBA00023163"/>
    </source>
</evidence>
<dbReference type="GO" id="GO:0008270">
    <property type="term" value="F:zinc ion binding"/>
    <property type="evidence" value="ECO:0007669"/>
    <property type="project" value="UniProtKB-KW"/>
</dbReference>
<dbReference type="FunFam" id="3.30.160.60:FF:001498">
    <property type="entry name" value="Zinc finger protein 404"/>
    <property type="match status" value="1"/>
</dbReference>
<organism evidence="13 14">
    <name type="scientific">Stegodyphus mimosarum</name>
    <name type="common">African social velvet spider</name>
    <dbReference type="NCBI Taxonomy" id="407821"/>
    <lineage>
        <taxon>Eukaryota</taxon>
        <taxon>Metazoa</taxon>
        <taxon>Ecdysozoa</taxon>
        <taxon>Arthropoda</taxon>
        <taxon>Chelicerata</taxon>
        <taxon>Arachnida</taxon>
        <taxon>Araneae</taxon>
        <taxon>Araneomorphae</taxon>
        <taxon>Entelegynae</taxon>
        <taxon>Eresoidea</taxon>
        <taxon>Eresidae</taxon>
        <taxon>Stegodyphus</taxon>
    </lineage>
</organism>
<dbReference type="InterPro" id="IPR013087">
    <property type="entry name" value="Znf_C2H2_type"/>
</dbReference>
<evidence type="ECO:0000256" key="7">
    <source>
        <dbReference type="ARBA" id="ARBA00023015"/>
    </source>
</evidence>
<keyword evidence="3" id="KW-0479">Metal-binding</keyword>
<accession>A0A087UBQ4</accession>
<dbReference type="Pfam" id="PF00096">
    <property type="entry name" value="zf-C2H2"/>
    <property type="match status" value="2"/>
</dbReference>
<dbReference type="GO" id="GO:0005634">
    <property type="term" value="C:nucleus"/>
    <property type="evidence" value="ECO:0007669"/>
    <property type="project" value="UniProtKB-SubCell"/>
</dbReference>
<gene>
    <name evidence="13" type="ORF">X975_15819</name>
</gene>
<dbReference type="AlphaFoldDB" id="A0A087UBQ4"/>
<keyword evidence="14" id="KW-1185">Reference proteome</keyword>
<dbReference type="OrthoDB" id="6437394at2759"/>
<dbReference type="PROSITE" id="PS00028">
    <property type="entry name" value="ZINC_FINGER_C2H2_1"/>
    <property type="match status" value="1"/>
</dbReference>
<dbReference type="PROSITE" id="PS50157">
    <property type="entry name" value="ZINC_FINGER_C2H2_2"/>
    <property type="match status" value="2"/>
</dbReference>
<name>A0A087UBQ4_STEMI</name>
<feature type="domain" description="C2H2-type" evidence="12">
    <location>
        <begin position="11"/>
        <end position="38"/>
    </location>
</feature>
<dbReference type="EMBL" id="KK119117">
    <property type="protein sequence ID" value="KFM74793.1"/>
    <property type="molecule type" value="Genomic_DNA"/>
</dbReference>
<dbReference type="PANTHER" id="PTHR16515">
    <property type="entry name" value="PR DOMAIN ZINC FINGER PROTEIN"/>
    <property type="match status" value="1"/>
</dbReference>
<evidence type="ECO:0000256" key="10">
    <source>
        <dbReference type="ARBA" id="ARBA00023242"/>
    </source>
</evidence>
<evidence type="ECO:0000256" key="5">
    <source>
        <dbReference type="ARBA" id="ARBA00022771"/>
    </source>
</evidence>
<evidence type="ECO:0000259" key="12">
    <source>
        <dbReference type="PROSITE" id="PS50157"/>
    </source>
</evidence>
<keyword evidence="8" id="KW-0238">DNA-binding</keyword>
<dbReference type="STRING" id="407821.A0A087UBQ4"/>
<comment type="similarity">
    <text evidence="2">Belongs to the krueppel C2H2-type zinc-finger protein family.</text>
</comment>
<keyword evidence="9" id="KW-0804">Transcription</keyword>
<dbReference type="InterPro" id="IPR050331">
    <property type="entry name" value="Zinc_finger"/>
</dbReference>
<proteinExistence type="inferred from homology"/>
<dbReference type="Proteomes" id="UP000054359">
    <property type="component" value="Unassembled WGS sequence"/>
</dbReference>
<dbReference type="OMA" id="YCAKEFT"/>
<keyword evidence="5 11" id="KW-0863">Zinc-finger</keyword>
<dbReference type="Gene3D" id="3.30.160.60">
    <property type="entry name" value="Classic Zinc Finger"/>
    <property type="match status" value="2"/>
</dbReference>
<evidence type="ECO:0000313" key="13">
    <source>
        <dbReference type="EMBL" id="KFM74793.1"/>
    </source>
</evidence>
<evidence type="ECO:0000256" key="4">
    <source>
        <dbReference type="ARBA" id="ARBA00022737"/>
    </source>
</evidence>
<reference evidence="13 14" key="1">
    <citation type="submission" date="2013-11" db="EMBL/GenBank/DDBJ databases">
        <title>Genome sequencing of Stegodyphus mimosarum.</title>
        <authorList>
            <person name="Bechsgaard J."/>
        </authorList>
    </citation>
    <scope>NUCLEOTIDE SEQUENCE [LARGE SCALE GENOMIC DNA]</scope>
</reference>
<feature type="domain" description="C2H2-type" evidence="12">
    <location>
        <begin position="39"/>
        <end position="61"/>
    </location>
</feature>
<evidence type="ECO:0000256" key="3">
    <source>
        <dbReference type="ARBA" id="ARBA00022723"/>
    </source>
</evidence>
<evidence type="ECO:0000313" key="14">
    <source>
        <dbReference type="Proteomes" id="UP000054359"/>
    </source>
</evidence>
<feature type="non-terminal residue" evidence="13">
    <location>
        <position position="61"/>
    </location>
</feature>
<dbReference type="GO" id="GO:0010468">
    <property type="term" value="P:regulation of gene expression"/>
    <property type="evidence" value="ECO:0007669"/>
    <property type="project" value="TreeGrafter"/>
</dbReference>
<evidence type="ECO:0000256" key="6">
    <source>
        <dbReference type="ARBA" id="ARBA00022833"/>
    </source>
</evidence>
<dbReference type="SMART" id="SM00355">
    <property type="entry name" value="ZnF_C2H2"/>
    <property type="match status" value="2"/>
</dbReference>
<evidence type="ECO:0000256" key="1">
    <source>
        <dbReference type="ARBA" id="ARBA00004123"/>
    </source>
</evidence>
<keyword evidence="6" id="KW-0862">Zinc</keyword>